<dbReference type="PANTHER" id="PTHR43312:SF2">
    <property type="entry name" value="OXIDOREDUCTASE"/>
    <property type="match status" value="1"/>
</dbReference>
<comment type="caution">
    <text evidence="3">The sequence shown here is derived from an EMBL/GenBank/DDBJ whole genome shotgun (WGS) entry which is preliminary data.</text>
</comment>
<dbReference type="CDD" id="cd19096">
    <property type="entry name" value="AKR_Fe-S_oxidoreductase"/>
    <property type="match status" value="1"/>
</dbReference>
<keyword evidence="1" id="KW-0472">Membrane</keyword>
<dbReference type="InterPro" id="IPR017900">
    <property type="entry name" value="4Fe4S_Fe_S_CS"/>
</dbReference>
<dbReference type="Pfam" id="PF13187">
    <property type="entry name" value="Fer4_9"/>
    <property type="match status" value="1"/>
</dbReference>
<reference evidence="3 4" key="1">
    <citation type="submission" date="2018-05" db="EMBL/GenBank/DDBJ databases">
        <title>Draft genome of Methanospirillum stamsii Pt1.</title>
        <authorList>
            <person name="Dueholm M.S."/>
            <person name="Nielsen P.H."/>
            <person name="Bakmann L.F."/>
            <person name="Otzen D.E."/>
        </authorList>
    </citation>
    <scope>NUCLEOTIDE SEQUENCE [LARGE SCALE GENOMIC DNA]</scope>
    <source>
        <strain evidence="3 4">Pt1</strain>
    </source>
</reference>
<feature type="transmembrane region" description="Helical" evidence="1">
    <location>
        <begin position="381"/>
        <end position="399"/>
    </location>
</feature>
<dbReference type="Proteomes" id="UP000245934">
    <property type="component" value="Unassembled WGS sequence"/>
</dbReference>
<dbReference type="PROSITE" id="PS51379">
    <property type="entry name" value="4FE4S_FER_2"/>
    <property type="match status" value="1"/>
</dbReference>
<dbReference type="SUPFAM" id="SSF46548">
    <property type="entry name" value="alpha-helical ferredoxin"/>
    <property type="match status" value="1"/>
</dbReference>
<dbReference type="InterPro" id="IPR036812">
    <property type="entry name" value="NAD(P)_OxRdtase_dom_sf"/>
</dbReference>
<name>A0A2V2MX46_9EURY</name>
<sequence>MLYRVVPKTQEKLPILGFGCMRFLEKNGAIDEELSLPLLRYAIDNGVTYLDTAWMYHHGQSESFVGRVLANGYREKVQLATKLPHWLVRTRGDMDVFLQAQLTRLQTDHIDYYLIHSVGKESWQRMKNLGVLDFLDNAKRDGRIIHTGFSFHEDTRTFKKIVDDYSWDVCQIQYNILDEFSQAGREGLLYAAKQGLAVIIMEPLRGGKLANRPPDEIARIWASSKVNRTPAEWALRWLWNQPEVTMVLSGMNDIAQVDENCKTAETAYPKSLNPEESATIADVAKTWRSLMKVPCTGCQYCMPCPFGVNIPSCFEMYNNVHMFGDGWRTNAVYAIRLGGVMSGVSVASACAECGSCLSSCPQGIDIPNRLKDVSSRFEGPFFHILVMGAKFALPFIRWYELFKNRKLFRILHR</sequence>
<keyword evidence="1" id="KW-1133">Transmembrane helix</keyword>
<dbReference type="SUPFAM" id="SSF51430">
    <property type="entry name" value="NAD(P)-linked oxidoreductase"/>
    <property type="match status" value="1"/>
</dbReference>
<dbReference type="Gene3D" id="3.20.20.100">
    <property type="entry name" value="NADP-dependent oxidoreductase domain"/>
    <property type="match status" value="1"/>
</dbReference>
<evidence type="ECO:0000313" key="4">
    <source>
        <dbReference type="Proteomes" id="UP000245934"/>
    </source>
</evidence>
<gene>
    <name evidence="3" type="ORF">DLD82_12160</name>
</gene>
<evidence type="ECO:0000313" key="3">
    <source>
        <dbReference type="EMBL" id="PWR72482.1"/>
    </source>
</evidence>
<keyword evidence="4" id="KW-1185">Reference proteome</keyword>
<dbReference type="EMBL" id="QGMZ01000026">
    <property type="protein sequence ID" value="PWR72482.1"/>
    <property type="molecule type" value="Genomic_DNA"/>
</dbReference>
<dbReference type="InterPro" id="IPR023210">
    <property type="entry name" value="NADP_OxRdtase_dom"/>
</dbReference>
<dbReference type="RefSeq" id="WP_109941393.1">
    <property type="nucleotide sequence ID" value="NZ_CP176366.1"/>
</dbReference>
<dbReference type="Pfam" id="PF00248">
    <property type="entry name" value="Aldo_ket_red"/>
    <property type="match status" value="1"/>
</dbReference>
<proteinExistence type="predicted"/>
<dbReference type="GO" id="GO:0016491">
    <property type="term" value="F:oxidoreductase activity"/>
    <property type="evidence" value="ECO:0007669"/>
    <property type="project" value="UniProtKB-ARBA"/>
</dbReference>
<dbReference type="AlphaFoldDB" id="A0A2V2MX46"/>
<evidence type="ECO:0000256" key="1">
    <source>
        <dbReference type="SAM" id="Phobius"/>
    </source>
</evidence>
<organism evidence="3 4">
    <name type="scientific">Methanospirillum stamsii</name>
    <dbReference type="NCBI Taxonomy" id="1277351"/>
    <lineage>
        <taxon>Archaea</taxon>
        <taxon>Methanobacteriati</taxon>
        <taxon>Methanobacteriota</taxon>
        <taxon>Stenosarchaea group</taxon>
        <taxon>Methanomicrobia</taxon>
        <taxon>Methanomicrobiales</taxon>
        <taxon>Methanospirillaceae</taxon>
        <taxon>Methanospirillum</taxon>
    </lineage>
</organism>
<dbReference type="PANTHER" id="PTHR43312">
    <property type="entry name" value="D-THREO-ALDOSE 1-DEHYDROGENASE"/>
    <property type="match status" value="1"/>
</dbReference>
<evidence type="ECO:0000259" key="2">
    <source>
        <dbReference type="PROSITE" id="PS51379"/>
    </source>
</evidence>
<dbReference type="GeneID" id="97608549"/>
<accession>A0A2V2MX46</accession>
<dbReference type="OrthoDB" id="28487at2157"/>
<dbReference type="InterPro" id="IPR053135">
    <property type="entry name" value="AKR2_Oxidoreductase"/>
</dbReference>
<feature type="domain" description="4Fe-4S ferredoxin-type" evidence="2">
    <location>
        <begin position="339"/>
        <end position="369"/>
    </location>
</feature>
<protein>
    <submittedName>
        <fullName evidence="3">Aldo/keto reductase</fullName>
    </submittedName>
</protein>
<keyword evidence="1" id="KW-0812">Transmembrane</keyword>
<dbReference type="PROSITE" id="PS00198">
    <property type="entry name" value="4FE4S_FER_1"/>
    <property type="match status" value="1"/>
</dbReference>
<dbReference type="InterPro" id="IPR017896">
    <property type="entry name" value="4Fe4S_Fe-S-bd"/>
</dbReference>